<keyword evidence="7" id="KW-0695">RNA-directed DNA polymerase</keyword>
<feature type="domain" description="DUF4283" evidence="5">
    <location>
        <begin position="37"/>
        <end position="111"/>
    </location>
</feature>
<dbReference type="PANTHER" id="PTHR33116">
    <property type="entry name" value="REVERSE TRANSCRIPTASE ZINC-BINDING DOMAIN-CONTAINING PROTEIN-RELATED-RELATED"/>
    <property type="match status" value="1"/>
</dbReference>
<feature type="compositionally biased region" description="Basic and acidic residues" evidence="1">
    <location>
        <begin position="406"/>
        <end position="447"/>
    </location>
</feature>
<evidence type="ECO:0000313" key="8">
    <source>
        <dbReference type="Proteomes" id="UP000188268"/>
    </source>
</evidence>
<comment type="caution">
    <text evidence="7">The sequence shown here is derived from an EMBL/GenBank/DDBJ whole genome shotgun (WGS) entry which is preliminary data.</text>
</comment>
<dbReference type="OMA" id="WLEEEEC"/>
<feature type="compositionally biased region" description="Acidic residues" evidence="1">
    <location>
        <begin position="302"/>
        <end position="311"/>
    </location>
</feature>
<dbReference type="InterPro" id="IPR025836">
    <property type="entry name" value="Zn_knuckle_CX2CX4HX4C"/>
</dbReference>
<feature type="domain" description="RNase H type-1" evidence="4">
    <location>
        <begin position="1354"/>
        <end position="1474"/>
    </location>
</feature>
<evidence type="ECO:0000259" key="5">
    <source>
        <dbReference type="Pfam" id="PF14111"/>
    </source>
</evidence>
<dbReference type="Pfam" id="PF03372">
    <property type="entry name" value="Exo_endo_phos"/>
    <property type="match status" value="1"/>
</dbReference>
<name>A0A1R3GTB5_COCAP</name>
<dbReference type="Pfam" id="PF00078">
    <property type="entry name" value="RVT_1"/>
    <property type="match status" value="1"/>
</dbReference>
<dbReference type="InterPro" id="IPR043502">
    <property type="entry name" value="DNA/RNA_pol_sf"/>
</dbReference>
<keyword evidence="7" id="KW-0808">Transferase</keyword>
<dbReference type="InterPro" id="IPR044730">
    <property type="entry name" value="RNase_H-like_dom_plant"/>
</dbReference>
<dbReference type="Pfam" id="PF14392">
    <property type="entry name" value="zf-CCHC_4"/>
    <property type="match status" value="1"/>
</dbReference>
<evidence type="ECO:0000313" key="7">
    <source>
        <dbReference type="EMBL" id="OMO61345.1"/>
    </source>
</evidence>
<organism evidence="7 8">
    <name type="scientific">Corchorus capsularis</name>
    <name type="common">Jute</name>
    <dbReference type="NCBI Taxonomy" id="210143"/>
    <lineage>
        <taxon>Eukaryota</taxon>
        <taxon>Viridiplantae</taxon>
        <taxon>Streptophyta</taxon>
        <taxon>Embryophyta</taxon>
        <taxon>Tracheophyta</taxon>
        <taxon>Spermatophyta</taxon>
        <taxon>Magnoliopsida</taxon>
        <taxon>eudicotyledons</taxon>
        <taxon>Gunneridae</taxon>
        <taxon>Pentapetalae</taxon>
        <taxon>rosids</taxon>
        <taxon>malvids</taxon>
        <taxon>Malvales</taxon>
        <taxon>Malvaceae</taxon>
        <taxon>Grewioideae</taxon>
        <taxon>Apeibeae</taxon>
        <taxon>Corchorus</taxon>
    </lineage>
</organism>
<feature type="domain" description="Endonuclease/exonuclease/phosphatase" evidence="3">
    <location>
        <begin position="446"/>
        <end position="592"/>
    </location>
</feature>
<dbReference type="Pfam" id="PF14111">
    <property type="entry name" value="DUF4283"/>
    <property type="match status" value="1"/>
</dbReference>
<evidence type="ECO:0000259" key="2">
    <source>
        <dbReference type="Pfam" id="PF00078"/>
    </source>
</evidence>
<evidence type="ECO:0000256" key="1">
    <source>
        <dbReference type="SAM" id="MobiDB-lite"/>
    </source>
</evidence>
<dbReference type="InterPro" id="IPR012337">
    <property type="entry name" value="RNaseH-like_sf"/>
</dbReference>
<feature type="domain" description="Zinc knuckle CX2CX4HX4C" evidence="6">
    <location>
        <begin position="176"/>
        <end position="223"/>
    </location>
</feature>
<keyword evidence="7" id="KW-0548">Nucleotidyltransferase</keyword>
<dbReference type="InterPro" id="IPR000477">
    <property type="entry name" value="RT_dom"/>
</dbReference>
<dbReference type="GO" id="GO:0003964">
    <property type="term" value="F:RNA-directed DNA polymerase activity"/>
    <property type="evidence" value="ECO:0007669"/>
    <property type="project" value="UniProtKB-KW"/>
</dbReference>
<dbReference type="EMBL" id="AWWV01013495">
    <property type="protein sequence ID" value="OMO61345.1"/>
    <property type="molecule type" value="Genomic_DNA"/>
</dbReference>
<dbReference type="GO" id="GO:0003676">
    <property type="term" value="F:nucleic acid binding"/>
    <property type="evidence" value="ECO:0007669"/>
    <property type="project" value="InterPro"/>
</dbReference>
<sequence length="1508" mass="170815">MTEGLTDLWENFNLTEEENLEVAVDPRLVDETLAEGNNCLIGKLLSRRPVNVEVMRNVMHMVWKLAGGLQVREIGENLFIFQFESDLEKERVYQQTPWNFNKALLVLKSYDAYDCVEDIKLDGCSFWKQAHDLPLGFMNESIGRVIGESFGTVEEIDTCGDKIAWGKFLRFRARLNVTKPLRRGMILTAPNGGKILISFRYEKLPDFCYVCGCLTHVENECEKAVVMRRDKGKIIKEYGPWLRAEVPRSKSVKFDGPGISETRTGREEEKKDSVNKRREGEGCKGRKGQSLLKLKAARDNEDSSDFQDDTDGLSATNKEQVTGKHHVGDSQQKLLEKSHGSDSPVGAKKKVFSKGNSGSQDVVMEDGLATKGDPSFVFKAVNESSNSGGGSKIKKKWKRAAVTVSRMDKGSNDQLHKVTGQKREGSKGDLMEARKKSKEDGEVDSDRRSGGLALLWKEEWEVSIMSYSNSHNDAIVVDGKGSLPWRFTGFYGNPITHRRGESWDLIRTLKGQSSLPWVIGGDFNEIMDGSEKVGGSIRPFSQVQHFRNMILDCELEHLKVVGPELTWRRGRGENAVFERLDRFLVSGSWRDRFGKKDNAMLKIKDARGKWCVEADDIEQVFVDYFEKLFTSSHSRIPKSFCDNIKTRLSMDHLEVLSKSWEASEVKAAIDQMNPSKASGPDGMTAMFYQKYWDVLGTEIVSKVLANRFKQILPDIISENQSAFVPGRLIFDNALVAYETVHYLKSKKGGKVGNMALKLDMSKAYDRVEWNYLEQVMRTMGFPSSWISLIMTFVRTVSYSVIVNGKKCCNFAPSRGIRQGDPISPYLFLLCVEGLSALLNNADTQGMIQGVSVCRAAPRITHLLFADDSLLFGRASITEADAILDLLKQYEQASGQFVNIDKSAVYFSNNTTLADREAIKQKLGVSKSLDGDKYLGMPILIGREKKPHFQHIKDRIWRRIHYWQSKLFSAAGKGVLIQAVAQVVPVYAMSCFKFPKTFVKDLNSILARFWWSHGKSSKGIPWVAWEDLSVFKLDGGLGFRDFEAFNLAFLAKQGWRFIHNTTTLCYKVFRAKYFPIGSFMNAKLGSNPSYVWRSILEGREVLKLGTRWRIGDGMSVKIMEDTWVPSLPLEKPSSIAPNILDYGLVTELIDHDERHWKEDLLYELFQPTVVEAILDISLSSHRVEDKLIWAASKLGMFTVKSAYHVARIMLDREVVDVELRNPLWKLLWTARVSPKDVFFECYYARSVWNDIAPWMEDFVLTNESAEDFCFNLCVLATQKGCLDKIFICLWMLWFNRNSCLHEGKCILSSQLVHKVVLMVKEFEEGMKSLYGDQPVIQGHHITKWTPPRSGLLKLNCDAAFNQSTGITTLGMVLRDEAGSVILGGVSRVSEADNVMHAECLAILFGLEVAWEHGHISLLVESDSKQAIEEIRKGYESLWMGASIIHDILTFSTQFNFISFDHVRREANVLTHDIAHSKCREGEQRVWFQVRDLAYAAPPVGRLTHHNQVT</sequence>
<feature type="domain" description="Reverse transcriptase" evidence="2">
    <location>
        <begin position="700"/>
        <end position="935"/>
    </location>
</feature>
<dbReference type="Gene3D" id="3.60.10.10">
    <property type="entry name" value="Endonuclease/exonuclease/phosphatase"/>
    <property type="match status" value="1"/>
</dbReference>
<dbReference type="SUPFAM" id="SSF56219">
    <property type="entry name" value="DNase I-like"/>
    <property type="match status" value="1"/>
</dbReference>
<dbReference type="InterPro" id="IPR005135">
    <property type="entry name" value="Endo/exonuclease/phosphatase"/>
</dbReference>
<dbReference type="GO" id="GO:0004523">
    <property type="term" value="F:RNA-DNA hybrid ribonuclease activity"/>
    <property type="evidence" value="ECO:0007669"/>
    <property type="project" value="InterPro"/>
</dbReference>
<reference evidence="7 8" key="1">
    <citation type="submission" date="2013-09" db="EMBL/GenBank/DDBJ databases">
        <title>Corchorus capsularis genome sequencing.</title>
        <authorList>
            <person name="Alam M."/>
            <person name="Haque M.S."/>
            <person name="Islam M.S."/>
            <person name="Emdad E.M."/>
            <person name="Islam M.M."/>
            <person name="Ahmed B."/>
            <person name="Halim A."/>
            <person name="Hossen Q.M.M."/>
            <person name="Hossain M.Z."/>
            <person name="Ahmed R."/>
            <person name="Khan M.M."/>
            <person name="Islam R."/>
            <person name="Rashid M.M."/>
            <person name="Khan S.A."/>
            <person name="Rahman M.S."/>
            <person name="Alam M."/>
        </authorList>
    </citation>
    <scope>NUCLEOTIDE SEQUENCE [LARGE SCALE GENOMIC DNA]</scope>
    <source>
        <strain evidence="8">cv. CVL-1</strain>
        <tissue evidence="7">Whole seedling</tissue>
    </source>
</reference>
<proteinExistence type="predicted"/>
<feature type="region of interest" description="Disordered" evidence="1">
    <location>
        <begin position="404"/>
        <end position="447"/>
    </location>
</feature>
<dbReference type="SUPFAM" id="SSF56672">
    <property type="entry name" value="DNA/RNA polymerases"/>
    <property type="match status" value="1"/>
</dbReference>
<feature type="region of interest" description="Disordered" evidence="1">
    <location>
        <begin position="252"/>
        <end position="360"/>
    </location>
</feature>
<gene>
    <name evidence="7" type="ORF">CCACVL1_23588</name>
</gene>
<dbReference type="CDD" id="cd06222">
    <property type="entry name" value="RNase_H_like"/>
    <property type="match status" value="1"/>
</dbReference>
<dbReference type="Gene3D" id="3.30.420.10">
    <property type="entry name" value="Ribonuclease H-like superfamily/Ribonuclease H"/>
    <property type="match status" value="1"/>
</dbReference>
<accession>A0A1R3GTB5</accession>
<dbReference type="InterPro" id="IPR025558">
    <property type="entry name" value="DUF4283"/>
</dbReference>
<dbReference type="Proteomes" id="UP000188268">
    <property type="component" value="Unassembled WGS sequence"/>
</dbReference>
<protein>
    <submittedName>
        <fullName evidence="7">Reverse transcriptase</fullName>
    </submittedName>
</protein>
<evidence type="ECO:0000259" key="6">
    <source>
        <dbReference type="Pfam" id="PF14392"/>
    </source>
</evidence>
<dbReference type="InterPro" id="IPR036691">
    <property type="entry name" value="Endo/exonu/phosph_ase_sf"/>
</dbReference>
<keyword evidence="8" id="KW-1185">Reference proteome</keyword>
<dbReference type="InterPro" id="IPR036397">
    <property type="entry name" value="RNaseH_sf"/>
</dbReference>
<evidence type="ECO:0000259" key="4">
    <source>
        <dbReference type="Pfam" id="PF13456"/>
    </source>
</evidence>
<dbReference type="STRING" id="210143.A0A1R3GTB5"/>
<feature type="compositionally biased region" description="Basic and acidic residues" evidence="1">
    <location>
        <begin position="263"/>
        <end position="284"/>
    </location>
</feature>
<dbReference type="SUPFAM" id="SSF53098">
    <property type="entry name" value="Ribonuclease H-like"/>
    <property type="match status" value="1"/>
</dbReference>
<evidence type="ECO:0000259" key="3">
    <source>
        <dbReference type="Pfam" id="PF03372"/>
    </source>
</evidence>
<dbReference type="Gramene" id="OMO61345">
    <property type="protein sequence ID" value="OMO61345"/>
    <property type="gene ID" value="CCACVL1_23588"/>
</dbReference>
<dbReference type="PANTHER" id="PTHR33116:SF86">
    <property type="entry name" value="REVERSE TRANSCRIPTASE DOMAIN-CONTAINING PROTEIN"/>
    <property type="match status" value="1"/>
</dbReference>
<dbReference type="InterPro" id="IPR002156">
    <property type="entry name" value="RNaseH_domain"/>
</dbReference>
<dbReference type="OrthoDB" id="1000206at2759"/>
<dbReference type="CDD" id="cd01650">
    <property type="entry name" value="RT_nLTR_like"/>
    <property type="match status" value="1"/>
</dbReference>
<dbReference type="Pfam" id="PF13456">
    <property type="entry name" value="RVT_3"/>
    <property type="match status" value="1"/>
</dbReference>